<dbReference type="SUPFAM" id="SSF49723">
    <property type="entry name" value="Lipase/lipooxygenase domain (PLAT/LH2 domain)"/>
    <property type="match status" value="1"/>
</dbReference>
<comment type="caution">
    <text evidence="4">The sequence shown here is derived from an EMBL/GenBank/DDBJ whole genome shotgun (WGS) entry which is preliminary data.</text>
</comment>
<organism evidence="4 5">
    <name type="scientific">Cardamine amara subsp. amara</name>
    <dbReference type="NCBI Taxonomy" id="228776"/>
    <lineage>
        <taxon>Eukaryota</taxon>
        <taxon>Viridiplantae</taxon>
        <taxon>Streptophyta</taxon>
        <taxon>Embryophyta</taxon>
        <taxon>Tracheophyta</taxon>
        <taxon>Spermatophyta</taxon>
        <taxon>Magnoliopsida</taxon>
        <taxon>eudicotyledons</taxon>
        <taxon>Gunneridae</taxon>
        <taxon>Pentapetalae</taxon>
        <taxon>rosids</taxon>
        <taxon>malvids</taxon>
        <taxon>Brassicales</taxon>
        <taxon>Brassicaceae</taxon>
        <taxon>Cardamineae</taxon>
        <taxon>Cardamine</taxon>
    </lineage>
</organism>
<accession>A0ABD1BQ28</accession>
<keyword evidence="2" id="KW-0732">Signal</keyword>
<keyword evidence="5" id="KW-1185">Reference proteome</keyword>
<reference evidence="4 5" key="1">
    <citation type="submission" date="2024-04" db="EMBL/GenBank/DDBJ databases">
        <title>Genome assembly C_amara_ONT_v2.</title>
        <authorList>
            <person name="Yant L."/>
            <person name="Moore C."/>
            <person name="Slenker M."/>
        </authorList>
    </citation>
    <scope>NUCLEOTIDE SEQUENCE [LARGE SCALE GENOMIC DNA]</scope>
    <source>
        <tissue evidence="4">Leaf</tissue>
    </source>
</reference>
<feature type="signal peptide" evidence="2">
    <location>
        <begin position="1"/>
        <end position="24"/>
    </location>
</feature>
<gene>
    <name evidence="4" type="ORF">V5N11_014688</name>
</gene>
<evidence type="ECO:0000256" key="2">
    <source>
        <dbReference type="SAM" id="SignalP"/>
    </source>
</evidence>
<evidence type="ECO:0000259" key="3">
    <source>
        <dbReference type="PROSITE" id="PS50095"/>
    </source>
</evidence>
<feature type="domain" description="PLAT" evidence="3">
    <location>
        <begin position="28"/>
        <end position="155"/>
    </location>
</feature>
<dbReference type="PROSITE" id="PS50095">
    <property type="entry name" value="PLAT"/>
    <property type="match status" value="1"/>
</dbReference>
<dbReference type="InterPro" id="IPR036392">
    <property type="entry name" value="PLAT/LH2_dom_sf"/>
</dbReference>
<evidence type="ECO:0000313" key="4">
    <source>
        <dbReference type="EMBL" id="KAL1219317.1"/>
    </source>
</evidence>
<proteinExistence type="predicted"/>
<dbReference type="PANTHER" id="PTHR31718">
    <property type="entry name" value="PLAT DOMAIN-CONTAINING PROTEIN"/>
    <property type="match status" value="1"/>
</dbReference>
<dbReference type="EMBL" id="JBANAX010000184">
    <property type="protein sequence ID" value="KAL1219317.1"/>
    <property type="molecule type" value="Genomic_DNA"/>
</dbReference>
<dbReference type="PANTHER" id="PTHR31718:SF64">
    <property type="entry name" value="OS10G0361900 PROTEIN"/>
    <property type="match status" value="1"/>
</dbReference>
<dbReference type="Proteomes" id="UP001558713">
    <property type="component" value="Unassembled WGS sequence"/>
</dbReference>
<evidence type="ECO:0000256" key="1">
    <source>
        <dbReference type="PROSITE-ProRule" id="PRU00152"/>
    </source>
</evidence>
<evidence type="ECO:0000313" key="5">
    <source>
        <dbReference type="Proteomes" id="UP001558713"/>
    </source>
</evidence>
<feature type="chain" id="PRO_5044879714" evidence="2">
    <location>
        <begin position="25"/>
        <end position="161"/>
    </location>
</feature>
<dbReference type="AlphaFoldDB" id="A0ABD1BQ28"/>
<name>A0ABD1BQ28_CARAN</name>
<sequence length="161" mass="17827">MNRPDILLLSFLLIIVTISVVALAVPDCVYTIKIQTGTREDAGTDSVIGVTLSDNSEHFIDIKNVERWGGIMGSGHNYNENGNLEIFTGKEKCLPSPICLLTLTSDGSGNKPGWYVDYVEVTTAKVRSVRTVQRFSVQQWLAIDESPYELTTERNNCGENQ</sequence>
<comment type="caution">
    <text evidence="1">Lacks conserved residue(s) required for the propagation of feature annotation.</text>
</comment>
<dbReference type="Pfam" id="PF01477">
    <property type="entry name" value="PLAT"/>
    <property type="match status" value="1"/>
</dbReference>
<dbReference type="Gene3D" id="2.60.60.20">
    <property type="entry name" value="PLAT/LH2 domain"/>
    <property type="match status" value="1"/>
</dbReference>
<dbReference type="InterPro" id="IPR001024">
    <property type="entry name" value="PLAT/LH2_dom"/>
</dbReference>
<protein>
    <submittedName>
        <fullName evidence="4">PLAT domain-containing protein 2</fullName>
    </submittedName>
</protein>